<comment type="caution">
    <text evidence="11">The sequence shown here is derived from an EMBL/GenBank/DDBJ whole genome shotgun (WGS) entry which is preliminary data.</text>
</comment>
<feature type="transmembrane region" description="Helical" evidence="9">
    <location>
        <begin position="146"/>
        <end position="166"/>
    </location>
</feature>
<dbReference type="GO" id="GO:0022857">
    <property type="term" value="F:transmembrane transporter activity"/>
    <property type="evidence" value="ECO:0007669"/>
    <property type="project" value="InterPro"/>
</dbReference>
<feature type="transmembrane region" description="Helical" evidence="9">
    <location>
        <begin position="203"/>
        <end position="225"/>
    </location>
</feature>
<feature type="region of interest" description="Disordered" evidence="8">
    <location>
        <begin position="50"/>
        <end position="94"/>
    </location>
</feature>
<feature type="transmembrane region" description="Helical" evidence="9">
    <location>
        <begin position="453"/>
        <end position="476"/>
    </location>
</feature>
<dbReference type="GO" id="GO:0005886">
    <property type="term" value="C:plasma membrane"/>
    <property type="evidence" value="ECO:0007669"/>
    <property type="project" value="TreeGrafter"/>
</dbReference>
<evidence type="ECO:0000313" key="11">
    <source>
        <dbReference type="EMBL" id="EAP71320.1"/>
    </source>
</evidence>
<dbReference type="AlphaFoldDB" id="A0AB33V8L6"/>
<gene>
    <name evidence="11" type="ORF">RRSL_00974</name>
</gene>
<sequence length="502" mass="54351">MPACTWPRTRPGSSPARAWKSTADAAYKPCRRAAWRRRVTGAECGGGSIGSAGSLRRGRAEGTEPQPARIQNNTGDPMATTTPPIGPGAAALPPQSASGFEQATYRKVSWRLIPFLLLCYVVAYLDRVNVGFAKLQMLSDLKFSETVYGLGAGIFFIGYFLFEVPSNVILHRVGARMWIARIMISWGIISAAMMFVTTPAMFYAMRFLLGLAEAGFFPGIILYLTYWYPAHRRGRTITFFMTAVALSGVIGGPISGWALKTFAGVYGLAGWQWMFVIEGIPSIIIGLCVLAYLDNRIRDATWLTDEEKALLARNIAAEEAQKEDAPIATVMTSPRVWLMSLIYFSFVMGLYGVSFWLPTLIKQTGVADPLAVGLLTAIPYGAAVIAMVLVARSADRTRERRWHIAIPALAGAIGLVLSAVWHADTALAMAALTLGTMGILTTLPLFWSLPTAFLAGTGAAAGIALINSLGNLAGFLSPYAVGWLKDTTQSTDSGMYLLPHRW</sequence>
<feature type="transmembrane region" description="Helical" evidence="9">
    <location>
        <begin position="402"/>
        <end position="421"/>
    </location>
</feature>
<evidence type="ECO:0000256" key="4">
    <source>
        <dbReference type="ARBA" id="ARBA00022989"/>
    </source>
</evidence>
<dbReference type="FunFam" id="1.20.1250.20:FF:000126">
    <property type="entry name" value="MFS transporter permease"/>
    <property type="match status" value="1"/>
</dbReference>
<feature type="domain" description="Major facilitator superfamily (MFS) profile" evidence="10">
    <location>
        <begin position="112"/>
        <end position="502"/>
    </location>
</feature>
<feature type="transmembrane region" description="Helical" evidence="9">
    <location>
        <begin position="178"/>
        <end position="197"/>
    </location>
</feature>
<feature type="transmembrane region" description="Helical" evidence="9">
    <location>
        <begin position="237"/>
        <end position="259"/>
    </location>
</feature>
<dbReference type="InterPro" id="IPR011701">
    <property type="entry name" value="MFS"/>
</dbReference>
<feature type="compositionally biased region" description="Low complexity" evidence="8">
    <location>
        <begin position="77"/>
        <end position="94"/>
    </location>
</feature>
<evidence type="ECO:0000259" key="10">
    <source>
        <dbReference type="PROSITE" id="PS50850"/>
    </source>
</evidence>
<dbReference type="SUPFAM" id="SSF103473">
    <property type="entry name" value="MFS general substrate transporter"/>
    <property type="match status" value="1"/>
</dbReference>
<protein>
    <recommendedName>
        <fullName evidence="7">Putative tartrate transporter</fullName>
    </recommendedName>
</protein>
<evidence type="ECO:0000256" key="3">
    <source>
        <dbReference type="ARBA" id="ARBA00022692"/>
    </source>
</evidence>
<feature type="transmembrane region" description="Helical" evidence="9">
    <location>
        <begin position="336"/>
        <end position="357"/>
    </location>
</feature>
<keyword evidence="4 9" id="KW-1133">Transmembrane helix</keyword>
<dbReference type="Pfam" id="PF07690">
    <property type="entry name" value="MFS_1"/>
    <property type="match status" value="1"/>
</dbReference>
<dbReference type="PANTHER" id="PTHR43791">
    <property type="entry name" value="PERMEASE-RELATED"/>
    <property type="match status" value="1"/>
</dbReference>
<keyword evidence="2" id="KW-0813">Transport</keyword>
<comment type="function">
    <text evidence="6">Component of the tartrate utilization system and may allow entry of tartrate and tartrate dehydrogenase.</text>
</comment>
<dbReference type="EMBL" id="AAKL01000057">
    <property type="protein sequence ID" value="EAP71320.1"/>
    <property type="molecule type" value="Genomic_DNA"/>
</dbReference>
<keyword evidence="3 9" id="KW-0812">Transmembrane</keyword>
<name>A0AB33V8L6_RALSU</name>
<evidence type="ECO:0000256" key="6">
    <source>
        <dbReference type="ARBA" id="ARBA00058119"/>
    </source>
</evidence>
<evidence type="ECO:0000256" key="9">
    <source>
        <dbReference type="SAM" id="Phobius"/>
    </source>
</evidence>
<feature type="transmembrane region" description="Helical" evidence="9">
    <location>
        <begin position="369"/>
        <end position="390"/>
    </location>
</feature>
<dbReference type="Gene3D" id="1.20.1250.20">
    <property type="entry name" value="MFS general substrate transporter like domains"/>
    <property type="match status" value="2"/>
</dbReference>
<feature type="transmembrane region" description="Helical" evidence="9">
    <location>
        <begin position="427"/>
        <end position="446"/>
    </location>
</feature>
<dbReference type="InterPro" id="IPR036259">
    <property type="entry name" value="MFS_trans_sf"/>
</dbReference>
<dbReference type="Proteomes" id="UP000005933">
    <property type="component" value="Unassembled WGS sequence"/>
</dbReference>
<evidence type="ECO:0000256" key="5">
    <source>
        <dbReference type="ARBA" id="ARBA00023136"/>
    </source>
</evidence>
<feature type="transmembrane region" description="Helical" evidence="9">
    <location>
        <begin position="271"/>
        <end position="293"/>
    </location>
</feature>
<accession>A0AB33V8L6</accession>
<dbReference type="FunFam" id="1.20.1250.20:FF:000018">
    <property type="entry name" value="MFS transporter permease"/>
    <property type="match status" value="1"/>
</dbReference>
<evidence type="ECO:0000256" key="7">
    <source>
        <dbReference type="ARBA" id="ARBA00074139"/>
    </source>
</evidence>
<dbReference type="PROSITE" id="PS50850">
    <property type="entry name" value="MFS"/>
    <property type="match status" value="1"/>
</dbReference>
<reference evidence="11 12" key="1">
    <citation type="journal article" date="2006" name="Mol. Plant Microbe Interact.">
        <title>Identification of open reading frames unique to a select agent: Ralstonia solanacearum race 3 biovar 2.</title>
        <authorList>
            <person name="Gabriel D.W."/>
            <person name="Allen C."/>
            <person name="Schell M."/>
            <person name="Denny T.P."/>
            <person name="Greenberg J.T."/>
            <person name="Duan Y.P."/>
            <person name="Flores-Cruz Z."/>
            <person name="Huang Q."/>
            <person name="Clifford J.M."/>
            <person name="Presting G."/>
            <person name="Gonzalez E.T."/>
            <person name="Reddy J."/>
            <person name="Elphinstone J."/>
            <person name="Swanson J."/>
            <person name="Yao J."/>
            <person name="Mulholland V."/>
            <person name="Liu L."/>
            <person name="Farmerie W."/>
            <person name="Patnaikuni M."/>
            <person name="Balogh B."/>
            <person name="Norman D."/>
            <person name="Alvarez A."/>
            <person name="Castillo J.A."/>
            <person name="Jones J."/>
            <person name="Saddler G."/>
            <person name="Walunas T."/>
            <person name="Zhukov A."/>
            <person name="Mikhailova N."/>
        </authorList>
    </citation>
    <scope>NUCLEOTIDE SEQUENCE [LARGE SCALE GENOMIC DNA]</scope>
    <source>
        <strain evidence="11 12">UW551</strain>
    </source>
</reference>
<keyword evidence="5 9" id="KW-0472">Membrane</keyword>
<proteinExistence type="predicted"/>
<evidence type="ECO:0000313" key="12">
    <source>
        <dbReference type="Proteomes" id="UP000005933"/>
    </source>
</evidence>
<feature type="transmembrane region" description="Helical" evidence="9">
    <location>
        <begin position="108"/>
        <end position="126"/>
    </location>
</feature>
<dbReference type="PANTHER" id="PTHR43791:SF36">
    <property type="entry name" value="TRANSPORTER, PUTATIVE (AFU_ORTHOLOGUE AFUA_6G08340)-RELATED"/>
    <property type="match status" value="1"/>
</dbReference>
<evidence type="ECO:0000256" key="1">
    <source>
        <dbReference type="ARBA" id="ARBA00004141"/>
    </source>
</evidence>
<dbReference type="CDD" id="cd17319">
    <property type="entry name" value="MFS_ExuT_GudP_like"/>
    <property type="match status" value="1"/>
</dbReference>
<evidence type="ECO:0000256" key="2">
    <source>
        <dbReference type="ARBA" id="ARBA00022448"/>
    </source>
</evidence>
<dbReference type="InterPro" id="IPR020846">
    <property type="entry name" value="MFS_dom"/>
</dbReference>
<organism evidence="11 12">
    <name type="scientific">Ralstonia solanacearum (strain UW551)</name>
    <dbReference type="NCBI Taxonomy" id="342110"/>
    <lineage>
        <taxon>Bacteria</taxon>
        <taxon>Pseudomonadati</taxon>
        <taxon>Pseudomonadota</taxon>
        <taxon>Betaproteobacteria</taxon>
        <taxon>Burkholderiales</taxon>
        <taxon>Burkholderiaceae</taxon>
        <taxon>Ralstonia</taxon>
        <taxon>Ralstonia solanacearum species complex</taxon>
    </lineage>
</organism>
<evidence type="ECO:0000256" key="8">
    <source>
        <dbReference type="SAM" id="MobiDB-lite"/>
    </source>
</evidence>
<comment type="subcellular location">
    <subcellularLocation>
        <location evidence="1">Membrane</location>
        <topology evidence="1">Multi-pass membrane protein</topology>
    </subcellularLocation>
</comment>